<protein>
    <submittedName>
        <fullName evidence="1">(salmon louse) hypothetical protein</fullName>
    </submittedName>
</protein>
<proteinExistence type="predicted"/>
<evidence type="ECO:0000313" key="2">
    <source>
        <dbReference type="Proteomes" id="UP000675881"/>
    </source>
</evidence>
<evidence type="ECO:0000313" key="1">
    <source>
        <dbReference type="EMBL" id="CAF2747657.1"/>
    </source>
</evidence>
<comment type="caution">
    <text evidence="1">The sequence shown here is derived from an EMBL/GenBank/DDBJ whole genome shotgun (WGS) entry which is preliminary data.</text>
</comment>
<organism evidence="1 2">
    <name type="scientific">Lepeophtheirus salmonis</name>
    <name type="common">Salmon louse</name>
    <name type="synonym">Caligus salmonis</name>
    <dbReference type="NCBI Taxonomy" id="72036"/>
    <lineage>
        <taxon>Eukaryota</taxon>
        <taxon>Metazoa</taxon>
        <taxon>Ecdysozoa</taxon>
        <taxon>Arthropoda</taxon>
        <taxon>Crustacea</taxon>
        <taxon>Multicrustacea</taxon>
        <taxon>Hexanauplia</taxon>
        <taxon>Copepoda</taxon>
        <taxon>Siphonostomatoida</taxon>
        <taxon>Caligidae</taxon>
        <taxon>Lepeophtheirus</taxon>
    </lineage>
</organism>
<dbReference type="Proteomes" id="UP000675881">
    <property type="component" value="Unassembled WGS sequence"/>
</dbReference>
<dbReference type="EMBL" id="CAJNVT010000217">
    <property type="protein sequence ID" value="CAF2747657.1"/>
    <property type="molecule type" value="Genomic_DNA"/>
</dbReference>
<keyword evidence="2" id="KW-1185">Reference proteome</keyword>
<reference evidence="1" key="1">
    <citation type="submission" date="2021-02" db="EMBL/GenBank/DDBJ databases">
        <authorList>
            <person name="Bekaert M."/>
        </authorList>
    </citation>
    <scope>NUCLEOTIDE SEQUENCE</scope>
    <source>
        <strain evidence="1">IoA-00</strain>
    </source>
</reference>
<sequence length="162" mass="17988">MSAKEIAEIVVPSSVLSSNELVNLFVNKAVIVPEVKLKSPSWRAQSFCLYSSKSEFAYCDSGSLSSSFTFEVTSSVVMSGLTILGLQSLNNVDITVQKNSLVWGTSSSVVTKVYTIIYQGLNSYKCSKTSSTRGREREYLAALNRQIDQLYANRKRIYIQEL</sequence>
<gene>
    <name evidence="1" type="ORF">LSAA_371</name>
</gene>
<accession>A0A817FF77</accession>
<name>A0A817FF77_LEPSM</name>
<dbReference type="AlphaFoldDB" id="A0A817FF77"/>